<accession>A0ABX7B5C0</accession>
<dbReference type="EMBL" id="CP067420">
    <property type="protein sequence ID" value="QQP89545.1"/>
    <property type="molecule type" value="Genomic_DNA"/>
</dbReference>
<reference evidence="1" key="1">
    <citation type="submission" date="2021-02" db="EMBL/GenBank/DDBJ databases">
        <title>Skermanella TT6 skin isolate.</title>
        <authorList>
            <person name="Lee K."/>
            <person name="Ganzorig M."/>
        </authorList>
    </citation>
    <scope>NUCLEOTIDE SEQUENCE</scope>
    <source>
        <strain evidence="1">TT6</strain>
    </source>
</reference>
<gene>
    <name evidence="1" type="ORF">IGS68_26855</name>
</gene>
<sequence length="125" mass="13672">MPAIDEYRIIHIPLTGCAALGRIYGLEGVPDGIWHLTPLLSRLTDTHIHTVTGEVYRTLEPCPSDRFHADDALIEAAENLFKQTGFGSAARTVATIIDTVALIDPMYIATEEELAALRRRAAGDD</sequence>
<keyword evidence="2" id="KW-1185">Reference proteome</keyword>
<evidence type="ECO:0000313" key="2">
    <source>
        <dbReference type="Proteomes" id="UP000595197"/>
    </source>
</evidence>
<protein>
    <submittedName>
        <fullName evidence="1">Uncharacterized protein</fullName>
    </submittedName>
</protein>
<name>A0ABX7B5C0_9PROT</name>
<dbReference type="RefSeq" id="WP_201075878.1">
    <property type="nucleotide sequence ID" value="NZ_CP067420.1"/>
</dbReference>
<dbReference type="Proteomes" id="UP000595197">
    <property type="component" value="Chromosome"/>
</dbReference>
<organism evidence="1 2">
    <name type="scientific">Skermanella cutis</name>
    <dbReference type="NCBI Taxonomy" id="2775420"/>
    <lineage>
        <taxon>Bacteria</taxon>
        <taxon>Pseudomonadati</taxon>
        <taxon>Pseudomonadota</taxon>
        <taxon>Alphaproteobacteria</taxon>
        <taxon>Rhodospirillales</taxon>
        <taxon>Azospirillaceae</taxon>
        <taxon>Skermanella</taxon>
    </lineage>
</organism>
<evidence type="ECO:0000313" key="1">
    <source>
        <dbReference type="EMBL" id="QQP89545.1"/>
    </source>
</evidence>
<proteinExistence type="predicted"/>